<feature type="region of interest" description="Disordered" evidence="7">
    <location>
        <begin position="245"/>
        <end position="400"/>
    </location>
</feature>
<evidence type="ECO:0000256" key="7">
    <source>
        <dbReference type="SAM" id="MobiDB-lite"/>
    </source>
</evidence>
<dbReference type="GO" id="GO:0001228">
    <property type="term" value="F:DNA-binding transcription activator activity, RNA polymerase II-specific"/>
    <property type="evidence" value="ECO:0007669"/>
    <property type="project" value="InterPro"/>
</dbReference>
<evidence type="ECO:0000256" key="4">
    <source>
        <dbReference type="ARBA" id="ARBA00023125"/>
    </source>
</evidence>
<dbReference type="InterPro" id="IPR040159">
    <property type="entry name" value="CLS_fam"/>
</dbReference>
<organism evidence="10 11">
    <name type="scientific">Puccinia coronata f. sp. avenae</name>
    <dbReference type="NCBI Taxonomy" id="200324"/>
    <lineage>
        <taxon>Eukaryota</taxon>
        <taxon>Fungi</taxon>
        <taxon>Dikarya</taxon>
        <taxon>Basidiomycota</taxon>
        <taxon>Pucciniomycotina</taxon>
        <taxon>Pucciniomycetes</taxon>
        <taxon>Pucciniales</taxon>
        <taxon>Pucciniaceae</taxon>
        <taxon>Puccinia</taxon>
    </lineage>
</organism>
<feature type="compositionally biased region" description="Low complexity" evidence="7">
    <location>
        <begin position="290"/>
        <end position="330"/>
    </location>
</feature>
<evidence type="ECO:0000256" key="1">
    <source>
        <dbReference type="ARBA" id="ARBA00004123"/>
    </source>
</evidence>
<dbReference type="InterPro" id="IPR037095">
    <property type="entry name" value="RBP-J/Cbf11_DNA-bd_sf"/>
</dbReference>
<feature type="compositionally biased region" description="Basic and acidic residues" evidence="7">
    <location>
        <begin position="367"/>
        <end position="376"/>
    </location>
</feature>
<feature type="compositionally biased region" description="Low complexity" evidence="7">
    <location>
        <begin position="492"/>
        <end position="509"/>
    </location>
</feature>
<dbReference type="Gene3D" id="2.60.40.1450">
    <property type="entry name" value="LAG1, DNA binding domain"/>
    <property type="match status" value="1"/>
</dbReference>
<dbReference type="InterPro" id="IPR015350">
    <property type="entry name" value="Beta-trefoil_DNA-bd_dom"/>
</dbReference>
<dbReference type="Proteomes" id="UP000235392">
    <property type="component" value="Unassembled WGS sequence"/>
</dbReference>
<dbReference type="GO" id="GO:0000978">
    <property type="term" value="F:RNA polymerase II cis-regulatory region sequence-specific DNA binding"/>
    <property type="evidence" value="ECO:0007669"/>
    <property type="project" value="InterPro"/>
</dbReference>
<feature type="region of interest" description="Disordered" evidence="7">
    <location>
        <begin position="464"/>
        <end position="514"/>
    </location>
</feature>
<evidence type="ECO:0000313" key="10">
    <source>
        <dbReference type="EMBL" id="PLW20466.1"/>
    </source>
</evidence>
<evidence type="ECO:0000259" key="9">
    <source>
        <dbReference type="SMART" id="SM01268"/>
    </source>
</evidence>
<evidence type="ECO:0000256" key="2">
    <source>
        <dbReference type="ARBA" id="ARBA00009704"/>
    </source>
</evidence>
<accession>A0A2N5T4Q2</accession>
<dbReference type="GO" id="GO:0005634">
    <property type="term" value="C:nucleus"/>
    <property type="evidence" value="ECO:0007669"/>
    <property type="project" value="UniProtKB-SubCell"/>
</dbReference>
<dbReference type="SUPFAM" id="SSF49417">
    <property type="entry name" value="p53-like transcription factors"/>
    <property type="match status" value="1"/>
</dbReference>
<sequence>MHNTEVSWEIGVLPGGAESQDWATLSLPSKQQELIEPQTVPRLGGNWWGWVAKSRIATRFTSPAGDTLMLEESGTSNQSLSQPVRNASPITGQTQQIKHCSNHWIVGLVEFLIEIIWDRQQHIPSINQAYYLEPRLSALIPIPILRFTFSSASSVPCIDRADVWSQSAKFNTGTMTHYSVMGTPTGVSHLSESLTSATLIENGGQQSQATLQLRPTLSNHAPVSLYPSPPKSAALTELTNRVKDEEKIHSDQSQLQLVSSPNQDSPILIGHQQQQRHDQSNEIHPLDHYQPPSLLTSTTASSQQQQHHSPFQQYHEHQQQQQPQQENQHPSSLCQTSSLYTPSNFHPDHLLPHSDPFQPSPPWSHSQHGDPLDLHHRSVSLSTSTPSSKGLNSSDGSNRNYPLSRLLTIPYSPEPVCSNLDAYHLSTFGLSNLDGAYPFNGQHSGNQHHRFGSHPNQLKELHQMTHHTDHHHHQHHQHPSADYASRSPPARLSQPFPSPLQLPSTPSDSFPSLLPSHLIQSASKNQAGQKRKYESDCFLDHHFSPKVQRPSSVPAQSTQVSLSTAGLESGHERMTTVLCLHASVAQKSYGQEKRFLCPPPLVRITGPYRKLPKSHRPILSMSILNEDGQRHLCQTALLGEDESNVHFKSLHISGAAKKAKHVNLELSLHPPLLHDPKPLQNLGPDIKELMPAFATFRSSDCTIISKPSKKTAKARNTQSCIFNGSTICLFNRINSQTVRTKYLCVQDGQLAARAAQWSAFTIRVLRRAEEAGADGTPPITAKTLLSSSIPGADRTVTYGSEVELVDFVTGVSSGPLIIRKVEKNIVQKDATGPVSQMQKLAFCQVDKVAGSALYISALEGIPVSATSPPSNVAAPTPSAPELVPNQEGAELPGLPFGPPLYTDAPPPPTPQPSRTLHMLQLQSPRATIPSETSEGVTFDEIDDSVAWTVIGVAHFSHSFIDLSHYYPQIPELPITPFPALTAFPQVDLHALTITLRVVGFFDAHARAMEIWLGPIGPLETKVSATSGLTLEPNVGDAGSNENAGPNGLRLQVSSDASHGCFPREGVRRESTLLVTLPPLESVYWTLHRKNLPSRSVVVLDESSRSMRELVGRKGDGGAKEPNANSNTSNHIPALPITLIRADGISFIMGHSICLSEVNHEERKENEDTSKASGNEAGRSHTFILKVI</sequence>
<evidence type="ECO:0000259" key="8">
    <source>
        <dbReference type="SMART" id="SM01267"/>
    </source>
</evidence>
<feature type="compositionally biased region" description="Low complexity" evidence="7">
    <location>
        <begin position="379"/>
        <end position="388"/>
    </location>
</feature>
<dbReference type="Pfam" id="PF09270">
    <property type="entry name" value="BTD"/>
    <property type="match status" value="1"/>
</dbReference>
<dbReference type="InterPro" id="IPR036358">
    <property type="entry name" value="BTD_sf"/>
</dbReference>
<feature type="compositionally biased region" description="Polar residues" evidence="7">
    <location>
        <begin position="331"/>
        <end position="344"/>
    </location>
</feature>
<keyword evidence="5" id="KW-0804">Transcription</keyword>
<keyword evidence="4" id="KW-0238">DNA-binding</keyword>
<evidence type="ECO:0000313" key="11">
    <source>
        <dbReference type="Proteomes" id="UP000235392"/>
    </source>
</evidence>
<dbReference type="SMART" id="SM01268">
    <property type="entry name" value="BTD"/>
    <property type="match status" value="1"/>
</dbReference>
<dbReference type="InterPro" id="IPR015351">
    <property type="entry name" value="RBP-J/Cbf11/Cbf12_DNA-bd"/>
</dbReference>
<evidence type="ECO:0000256" key="6">
    <source>
        <dbReference type="ARBA" id="ARBA00023242"/>
    </source>
</evidence>
<dbReference type="PANTHER" id="PTHR10665">
    <property type="entry name" value="RECOMBINING BINDING PROTEIN SUPPRESSOR OF HAIRLESS"/>
    <property type="match status" value="1"/>
</dbReference>
<protein>
    <submittedName>
        <fullName evidence="10">Uncharacterized protein</fullName>
    </submittedName>
</protein>
<evidence type="ECO:0000256" key="3">
    <source>
        <dbReference type="ARBA" id="ARBA00023015"/>
    </source>
</evidence>
<feature type="compositionally biased region" description="Polar residues" evidence="7">
    <location>
        <begin position="389"/>
        <end position="400"/>
    </location>
</feature>
<comment type="caution">
    <text evidence="10">The sequence shown here is derived from an EMBL/GenBank/DDBJ whole genome shotgun (WGS) entry which is preliminary data.</text>
</comment>
<comment type="similarity">
    <text evidence="2">Belongs to the Su(H) family.</text>
</comment>
<dbReference type="Gene3D" id="2.80.10.50">
    <property type="match status" value="1"/>
</dbReference>
<evidence type="ECO:0000256" key="5">
    <source>
        <dbReference type="ARBA" id="ARBA00023163"/>
    </source>
</evidence>
<dbReference type="Pfam" id="PF09271">
    <property type="entry name" value="LAG1-DNAbind"/>
    <property type="match status" value="1"/>
</dbReference>
<feature type="compositionally biased region" description="Polar residues" evidence="7">
    <location>
        <begin position="251"/>
        <end position="265"/>
    </location>
</feature>
<comment type="subcellular location">
    <subcellularLocation>
        <location evidence="1">Nucleus</location>
    </subcellularLocation>
</comment>
<dbReference type="InterPro" id="IPR008967">
    <property type="entry name" value="p53-like_TF_DNA-bd_sf"/>
</dbReference>
<proteinExistence type="inferred from homology"/>
<dbReference type="AlphaFoldDB" id="A0A2N5T4Q2"/>
<dbReference type="SMART" id="SM01267">
    <property type="entry name" value="LAG1_DNAbind"/>
    <property type="match status" value="1"/>
</dbReference>
<dbReference type="FunFam" id="2.80.10.50:FF:000092">
    <property type="entry name" value="recombining binding protein suppressor of hairless"/>
    <property type="match status" value="1"/>
</dbReference>
<reference evidence="10 11" key="1">
    <citation type="submission" date="2017-11" db="EMBL/GenBank/DDBJ databases">
        <title>De novo assembly and phasing of dikaryotic genomes from two isolates of Puccinia coronata f. sp. avenae, the causal agent of oat crown rust.</title>
        <authorList>
            <person name="Miller M.E."/>
            <person name="Zhang Y."/>
            <person name="Omidvar V."/>
            <person name="Sperschneider J."/>
            <person name="Schwessinger B."/>
            <person name="Raley C."/>
            <person name="Palmer J.M."/>
            <person name="Garnica D."/>
            <person name="Upadhyaya N."/>
            <person name="Rathjen J."/>
            <person name="Taylor J.M."/>
            <person name="Park R.F."/>
            <person name="Dodds P.N."/>
            <person name="Hirsch C.D."/>
            <person name="Kianian S.F."/>
            <person name="Figueroa M."/>
        </authorList>
    </citation>
    <scope>NUCLEOTIDE SEQUENCE [LARGE SCALE GENOMIC DNA]</scope>
    <source>
        <strain evidence="10">12SD80</strain>
    </source>
</reference>
<gene>
    <name evidence="10" type="ORF">PCASD_16673</name>
</gene>
<dbReference type="SUPFAM" id="SSF110217">
    <property type="entry name" value="DNA-binding protein LAG-1 (CSL)"/>
    <property type="match status" value="1"/>
</dbReference>
<feature type="compositionally biased region" description="Basic and acidic residues" evidence="7">
    <location>
        <begin position="275"/>
        <end position="287"/>
    </location>
</feature>
<keyword evidence="6" id="KW-0539">Nucleus</keyword>
<dbReference type="EMBL" id="PGCI01000698">
    <property type="protein sequence ID" value="PLW20466.1"/>
    <property type="molecule type" value="Genomic_DNA"/>
</dbReference>
<feature type="compositionally biased region" description="Basic residues" evidence="7">
    <location>
        <begin position="468"/>
        <end position="478"/>
    </location>
</feature>
<name>A0A2N5T4Q2_9BASI</name>
<feature type="domain" description="Beta-trefoil DNA-binding" evidence="9">
    <location>
        <begin position="719"/>
        <end position="947"/>
    </location>
</feature>
<feature type="domain" description="RBP-J/Cbf11/Cbf12 DNA binding" evidence="8">
    <location>
        <begin position="576"/>
        <end position="718"/>
    </location>
</feature>
<keyword evidence="3" id="KW-0805">Transcription regulation</keyword>